<name>A0A6M3M8U4_9ZZZZ</name>
<reference evidence="2" key="1">
    <citation type="submission" date="2020-03" db="EMBL/GenBank/DDBJ databases">
        <title>The deep terrestrial virosphere.</title>
        <authorList>
            <person name="Holmfeldt K."/>
            <person name="Nilsson E."/>
            <person name="Simone D."/>
            <person name="Lopez-Fernandez M."/>
            <person name="Wu X."/>
            <person name="de Brujin I."/>
            <person name="Lundin D."/>
            <person name="Andersson A."/>
            <person name="Bertilsson S."/>
            <person name="Dopson M."/>
        </authorList>
    </citation>
    <scope>NUCLEOTIDE SEQUENCE</scope>
    <source>
        <strain evidence="2">MM171B02104</strain>
    </source>
</reference>
<keyword evidence="1" id="KW-1133">Transmembrane helix</keyword>
<sequence length="240" mass="26446">MAVATLKEFNSPLTGRLTLYQRHDWLGATEGRSVIDVDFFKDDLNNNFYNQNIDAVCTDVRHMSSAIVDFVEVETWVSLDSLQASGTGKAGIAVIAVIGALIWKIVIAAVVIGAVICVAGFALHTWRMNEAYPNLYFTLPDPETGEVYGPWPRETVATWNASTYPNLWIDPNTTMALDPTDPQFAERKEFIITNTPSGWGEPQSYPFDLSGIMPYILLGALALGGILILPSLIKAFRSKD</sequence>
<accession>A0A6M3M8U4</accession>
<keyword evidence="1" id="KW-0472">Membrane</keyword>
<dbReference type="EMBL" id="MT143726">
    <property type="protein sequence ID" value="QJB01706.1"/>
    <property type="molecule type" value="Genomic_DNA"/>
</dbReference>
<gene>
    <name evidence="2" type="ORF">MM171B02104_0009</name>
</gene>
<feature type="transmembrane region" description="Helical" evidence="1">
    <location>
        <begin position="212"/>
        <end position="233"/>
    </location>
</feature>
<protein>
    <submittedName>
        <fullName evidence="2">Uncharacterized protein</fullName>
    </submittedName>
</protein>
<evidence type="ECO:0000256" key="1">
    <source>
        <dbReference type="SAM" id="Phobius"/>
    </source>
</evidence>
<evidence type="ECO:0000313" key="2">
    <source>
        <dbReference type="EMBL" id="QJB01706.1"/>
    </source>
</evidence>
<proteinExistence type="predicted"/>
<dbReference type="AlphaFoldDB" id="A0A6M3M8U4"/>
<feature type="transmembrane region" description="Helical" evidence="1">
    <location>
        <begin position="90"/>
        <end position="123"/>
    </location>
</feature>
<keyword evidence="1" id="KW-0812">Transmembrane</keyword>
<organism evidence="2">
    <name type="scientific">viral metagenome</name>
    <dbReference type="NCBI Taxonomy" id="1070528"/>
    <lineage>
        <taxon>unclassified sequences</taxon>
        <taxon>metagenomes</taxon>
        <taxon>organismal metagenomes</taxon>
    </lineage>
</organism>